<feature type="compositionally biased region" description="Basic and acidic residues" evidence="2">
    <location>
        <begin position="1"/>
        <end position="27"/>
    </location>
</feature>
<accession>A0A7Z0D794</accession>
<name>A0A7Z0D794_9ACTN</name>
<keyword evidence="3" id="KW-0472">Membrane</keyword>
<dbReference type="Pfam" id="PF03816">
    <property type="entry name" value="LytR_cpsA_psr"/>
    <property type="match status" value="1"/>
</dbReference>
<comment type="similarity">
    <text evidence="1">Belongs to the LytR/CpsA/Psr (LCP) family.</text>
</comment>
<dbReference type="InterPro" id="IPR050922">
    <property type="entry name" value="LytR/CpsA/Psr_CW_biosynth"/>
</dbReference>
<sequence length="437" mass="46737">MAGTDRGGRPGPEDRDDMDWLYRRDDEPAPQPSPPEPTRVFGPDAPADPPAGGGRRRASFGDPGGPARSRTESGLPHEAGPAQRRRSALPPAAPPPRPPASPPRPAPARPGPAGRPRRGHPVRRTLLALLIAWLVFLIATPIYAWTQTTKIEAMPSGSNRPDDQPGTLWLLVGSDGREDLSKAERERLSTGGGKGRRTDTIMLLYRPTIGKPALISVPRDSFVRIPGKGKNKINAAYAFGGPQLLIETIEQNTGLRVDRYAEIGFAGFAGMVDAVGGVEVCPKKAIKDRRAGLDIKAGCQNVDGPTALGYVRTRYTDATGDIARTQRQREVIGKIAKKVASPVTFVNPVRYWGVNMAAARSFGVDEQASPIDVGLMGQAMLGTSGGDGLTLMIPISDANARTSAGSSMIWDIEQAEEMFADIKSGDTSKLDRFRADS</sequence>
<keyword evidence="3" id="KW-1133">Transmembrane helix</keyword>
<evidence type="ECO:0000256" key="2">
    <source>
        <dbReference type="SAM" id="MobiDB-lite"/>
    </source>
</evidence>
<dbReference type="EMBL" id="JACBZS010000001">
    <property type="protein sequence ID" value="NYI70193.1"/>
    <property type="molecule type" value="Genomic_DNA"/>
</dbReference>
<evidence type="ECO:0000313" key="6">
    <source>
        <dbReference type="Proteomes" id="UP000527616"/>
    </source>
</evidence>
<feature type="domain" description="Cell envelope-related transcriptional attenuator" evidence="4">
    <location>
        <begin position="197"/>
        <end position="340"/>
    </location>
</feature>
<dbReference type="RefSeq" id="WP_179444175.1">
    <property type="nucleotide sequence ID" value="NZ_JACBZS010000001.1"/>
</dbReference>
<dbReference type="AlphaFoldDB" id="A0A7Z0D794"/>
<reference evidence="5 6" key="1">
    <citation type="submission" date="2020-07" db="EMBL/GenBank/DDBJ databases">
        <title>Sequencing the genomes of 1000 actinobacteria strains.</title>
        <authorList>
            <person name="Klenk H.-P."/>
        </authorList>
    </citation>
    <scope>NUCLEOTIDE SEQUENCE [LARGE SCALE GENOMIC DNA]</scope>
    <source>
        <strain evidence="5 6">DSM 103164</strain>
    </source>
</reference>
<proteinExistence type="inferred from homology"/>
<keyword evidence="3" id="KW-0812">Transmembrane</keyword>
<feature type="compositionally biased region" description="Pro residues" evidence="2">
    <location>
        <begin position="91"/>
        <end position="110"/>
    </location>
</feature>
<evidence type="ECO:0000256" key="3">
    <source>
        <dbReference type="SAM" id="Phobius"/>
    </source>
</evidence>
<feature type="transmembrane region" description="Helical" evidence="3">
    <location>
        <begin position="125"/>
        <end position="145"/>
    </location>
</feature>
<keyword evidence="6" id="KW-1185">Reference proteome</keyword>
<evidence type="ECO:0000313" key="5">
    <source>
        <dbReference type="EMBL" id="NYI70193.1"/>
    </source>
</evidence>
<dbReference type="Gene3D" id="3.40.630.190">
    <property type="entry name" value="LCP protein"/>
    <property type="match status" value="1"/>
</dbReference>
<evidence type="ECO:0000259" key="4">
    <source>
        <dbReference type="Pfam" id="PF03816"/>
    </source>
</evidence>
<comment type="caution">
    <text evidence="5">The sequence shown here is derived from an EMBL/GenBank/DDBJ whole genome shotgun (WGS) entry which is preliminary data.</text>
</comment>
<dbReference type="Proteomes" id="UP000527616">
    <property type="component" value="Unassembled WGS sequence"/>
</dbReference>
<evidence type="ECO:0000256" key="1">
    <source>
        <dbReference type="ARBA" id="ARBA00006068"/>
    </source>
</evidence>
<protein>
    <submittedName>
        <fullName evidence="5">LCP family protein required for cell wall assembly</fullName>
    </submittedName>
</protein>
<dbReference type="PANTHER" id="PTHR33392:SF6">
    <property type="entry name" value="POLYISOPRENYL-TEICHOIC ACID--PEPTIDOGLYCAN TEICHOIC ACID TRANSFERASE TAGU"/>
    <property type="match status" value="1"/>
</dbReference>
<feature type="region of interest" description="Disordered" evidence="2">
    <location>
        <begin position="1"/>
        <end position="119"/>
    </location>
</feature>
<gene>
    <name evidence="5" type="ORF">GGQ54_000753</name>
</gene>
<dbReference type="PANTHER" id="PTHR33392">
    <property type="entry name" value="POLYISOPRENYL-TEICHOIC ACID--PEPTIDOGLYCAN TEICHOIC ACID TRANSFERASE TAGU"/>
    <property type="match status" value="1"/>
</dbReference>
<organism evidence="5 6">
    <name type="scientific">Naumannella cuiyingiana</name>
    <dbReference type="NCBI Taxonomy" id="1347891"/>
    <lineage>
        <taxon>Bacteria</taxon>
        <taxon>Bacillati</taxon>
        <taxon>Actinomycetota</taxon>
        <taxon>Actinomycetes</taxon>
        <taxon>Propionibacteriales</taxon>
        <taxon>Propionibacteriaceae</taxon>
        <taxon>Naumannella</taxon>
    </lineage>
</organism>
<dbReference type="InterPro" id="IPR004474">
    <property type="entry name" value="LytR_CpsA_psr"/>
</dbReference>
<dbReference type="NCBIfam" id="TIGR00350">
    <property type="entry name" value="lytR_cpsA_psr"/>
    <property type="match status" value="1"/>
</dbReference>